<evidence type="ECO:0000313" key="2">
    <source>
        <dbReference type="Proteomes" id="UP000288168"/>
    </source>
</evidence>
<dbReference type="InterPro" id="IPR011009">
    <property type="entry name" value="Kinase-like_dom_sf"/>
</dbReference>
<name>A0A428P5D7_9HYPO</name>
<comment type="caution">
    <text evidence="1">The sequence shown here is derived from an EMBL/GenBank/DDBJ whole genome shotgun (WGS) entry which is preliminary data.</text>
</comment>
<dbReference type="PANTHER" id="PTHR21310:SF37">
    <property type="entry name" value="AMINOGLYCOSIDE PHOSPHOTRANSFERASE DOMAIN-CONTAINING PROTEIN"/>
    <property type="match status" value="1"/>
</dbReference>
<proteinExistence type="predicted"/>
<organism evidence="1 2">
    <name type="scientific">Fusarium duplospermum</name>
    <dbReference type="NCBI Taxonomy" id="1325734"/>
    <lineage>
        <taxon>Eukaryota</taxon>
        <taxon>Fungi</taxon>
        <taxon>Dikarya</taxon>
        <taxon>Ascomycota</taxon>
        <taxon>Pezizomycotina</taxon>
        <taxon>Sordariomycetes</taxon>
        <taxon>Hypocreomycetidae</taxon>
        <taxon>Hypocreales</taxon>
        <taxon>Nectriaceae</taxon>
        <taxon>Fusarium</taxon>
        <taxon>Fusarium solani species complex</taxon>
    </lineage>
</organism>
<accession>A0A428P5D7</accession>
<dbReference type="SUPFAM" id="SSF56112">
    <property type="entry name" value="Protein kinase-like (PK-like)"/>
    <property type="match status" value="1"/>
</dbReference>
<dbReference type="AlphaFoldDB" id="A0A428P5D7"/>
<protein>
    <recommendedName>
        <fullName evidence="3">Aminoglycoside phosphotransferase domain-containing protein</fullName>
    </recommendedName>
</protein>
<reference evidence="1 2" key="1">
    <citation type="submission" date="2017-06" db="EMBL/GenBank/DDBJ databases">
        <title>Comparative genomic analysis of Ambrosia Fusariam Clade fungi.</title>
        <authorList>
            <person name="Stajich J.E."/>
            <person name="Carrillo J."/>
            <person name="Kijimoto T."/>
            <person name="Eskalen A."/>
            <person name="O'Donnell K."/>
            <person name="Kasson M."/>
        </authorList>
    </citation>
    <scope>NUCLEOTIDE SEQUENCE [LARGE SCALE GENOMIC DNA]</scope>
    <source>
        <strain evidence="1 2">NRRL62584</strain>
    </source>
</reference>
<dbReference type="STRING" id="1325734.A0A428P5D7"/>
<dbReference type="PANTHER" id="PTHR21310">
    <property type="entry name" value="AMINOGLYCOSIDE PHOSPHOTRANSFERASE-RELATED-RELATED"/>
    <property type="match status" value="1"/>
</dbReference>
<evidence type="ECO:0008006" key="3">
    <source>
        <dbReference type="Google" id="ProtNLM"/>
    </source>
</evidence>
<keyword evidence="2" id="KW-1185">Reference proteome</keyword>
<dbReference type="Proteomes" id="UP000288168">
    <property type="component" value="Unassembled WGS sequence"/>
</dbReference>
<sequence length="351" mass="40581">MFQRRLNDLLWHRMLSCYTCNPTSDRLPTAYMLLEHIGPDVGQMLSNTWDCHRGDSNRRKRLFQGMARIILSLARIPQPIIGSFQFHDDCRLTLTNRPLTCSMIILENDGTPRTMQGTETYSCTDAFVSDMLTLHDNHLLSDPNIVYDEADCRGNMAAKTLLRAVSHRYIKRAQRNGPFLLQFTDLHASNIFVDEAWNVTCLLDLEWVCALPSEMLAVPYWLTGCKVDELKGDRLEEFDAIRREFIRILDVEERKIGAKHRISLSAVMEEMWDSKGVWFWYCIQSVNAMYYLVADHLCPRYGESLSPKVEMTLSSFWCVDSECAVQGKMDELESYQKDLRRVFCEDESGGP</sequence>
<evidence type="ECO:0000313" key="1">
    <source>
        <dbReference type="EMBL" id="RSL48248.1"/>
    </source>
</evidence>
<dbReference type="OrthoDB" id="3645574at2759"/>
<gene>
    <name evidence="1" type="ORF">CEP54_013016</name>
</gene>
<dbReference type="EMBL" id="NKCI01000200">
    <property type="protein sequence ID" value="RSL48248.1"/>
    <property type="molecule type" value="Genomic_DNA"/>
</dbReference>
<dbReference type="InterPro" id="IPR051678">
    <property type="entry name" value="AGP_Transferase"/>
</dbReference>